<evidence type="ECO:0000256" key="1">
    <source>
        <dbReference type="SAM" id="MobiDB-lite"/>
    </source>
</evidence>
<dbReference type="EMBL" id="JARJCN010000003">
    <property type="protein sequence ID" value="KAJ7102138.1"/>
    <property type="molecule type" value="Genomic_DNA"/>
</dbReference>
<dbReference type="AlphaFoldDB" id="A0AAD6XWW1"/>
<gene>
    <name evidence="2" type="ORF">B0H15DRAFT_813345</name>
</gene>
<keyword evidence="3" id="KW-1185">Reference proteome</keyword>
<organism evidence="2 3">
    <name type="scientific">Mycena belliarum</name>
    <dbReference type="NCBI Taxonomy" id="1033014"/>
    <lineage>
        <taxon>Eukaryota</taxon>
        <taxon>Fungi</taxon>
        <taxon>Dikarya</taxon>
        <taxon>Basidiomycota</taxon>
        <taxon>Agaricomycotina</taxon>
        <taxon>Agaricomycetes</taxon>
        <taxon>Agaricomycetidae</taxon>
        <taxon>Agaricales</taxon>
        <taxon>Marasmiineae</taxon>
        <taxon>Mycenaceae</taxon>
        <taxon>Mycena</taxon>
    </lineage>
</organism>
<name>A0AAD6XWW1_9AGAR</name>
<evidence type="ECO:0000313" key="2">
    <source>
        <dbReference type="EMBL" id="KAJ7102138.1"/>
    </source>
</evidence>
<comment type="caution">
    <text evidence="2">The sequence shown here is derived from an EMBL/GenBank/DDBJ whole genome shotgun (WGS) entry which is preliminary data.</text>
</comment>
<evidence type="ECO:0000313" key="3">
    <source>
        <dbReference type="Proteomes" id="UP001222325"/>
    </source>
</evidence>
<reference evidence="2" key="1">
    <citation type="submission" date="2023-03" db="EMBL/GenBank/DDBJ databases">
        <title>Massive genome expansion in bonnet fungi (Mycena s.s.) driven by repeated elements and novel gene families across ecological guilds.</title>
        <authorList>
            <consortium name="Lawrence Berkeley National Laboratory"/>
            <person name="Harder C.B."/>
            <person name="Miyauchi S."/>
            <person name="Viragh M."/>
            <person name="Kuo A."/>
            <person name="Thoen E."/>
            <person name="Andreopoulos B."/>
            <person name="Lu D."/>
            <person name="Skrede I."/>
            <person name="Drula E."/>
            <person name="Henrissat B."/>
            <person name="Morin E."/>
            <person name="Kohler A."/>
            <person name="Barry K."/>
            <person name="LaButti K."/>
            <person name="Morin E."/>
            <person name="Salamov A."/>
            <person name="Lipzen A."/>
            <person name="Mereny Z."/>
            <person name="Hegedus B."/>
            <person name="Baldrian P."/>
            <person name="Stursova M."/>
            <person name="Weitz H."/>
            <person name="Taylor A."/>
            <person name="Grigoriev I.V."/>
            <person name="Nagy L.G."/>
            <person name="Martin F."/>
            <person name="Kauserud H."/>
        </authorList>
    </citation>
    <scope>NUCLEOTIDE SEQUENCE</scope>
    <source>
        <strain evidence="2">CBHHK173m</strain>
    </source>
</reference>
<feature type="region of interest" description="Disordered" evidence="1">
    <location>
        <begin position="1"/>
        <end position="54"/>
    </location>
</feature>
<feature type="compositionally biased region" description="Basic residues" evidence="1">
    <location>
        <begin position="1"/>
        <end position="13"/>
    </location>
</feature>
<feature type="region of interest" description="Disordered" evidence="1">
    <location>
        <begin position="277"/>
        <end position="298"/>
    </location>
</feature>
<feature type="region of interest" description="Disordered" evidence="1">
    <location>
        <begin position="62"/>
        <end position="81"/>
    </location>
</feature>
<protein>
    <submittedName>
        <fullName evidence="2">Uncharacterized protein</fullName>
    </submittedName>
</protein>
<accession>A0AAD6XWW1</accession>
<sequence length="366" mass="40727">MASMRLTKHHRRSASSSPIPRRSPGDFRRVARKRAHPQPFGSASPDISSPQKWDVDLWRRGKRRRKNVSDSSESDSMDVDFGRPTFHSSPITAAPPTPVFAATPAEFHLFPKTNRPPDRKRRATHHAESTLDLDFQTEARTADLTRLRSEAYWQLHRSVEENGEGFVKSMRVYETRRLRTSASKVKETQRRGRRRSPILSPASILTRNDSDEDDDDEVQIFAGEPTNTTFTSRGKPRAFSVGVADNEPHHSSVFPCSNRYPSPGATCDSSSSIYLSDDASSNRAPNTQHSPTLSHSLSHSAGSSLFSLNLPPPFAPRATLPSRSEKAIAALSLAMANGAGGLEDYEALRRLHTFSPDNCEVGEMWH</sequence>
<dbReference type="Proteomes" id="UP001222325">
    <property type="component" value="Unassembled WGS sequence"/>
</dbReference>
<feature type="region of interest" description="Disordered" evidence="1">
    <location>
        <begin position="181"/>
        <end position="215"/>
    </location>
</feature>
<proteinExistence type="predicted"/>
<feature type="compositionally biased region" description="Polar residues" evidence="1">
    <location>
        <begin position="282"/>
        <end position="292"/>
    </location>
</feature>